<dbReference type="EMBL" id="MBQD01000024">
    <property type="protein sequence ID" value="OCL32063.1"/>
    <property type="molecule type" value="Genomic_DNA"/>
</dbReference>
<evidence type="ECO:0000313" key="8">
    <source>
        <dbReference type="EMBL" id="OCL32063.1"/>
    </source>
</evidence>
<evidence type="ECO:0000256" key="5">
    <source>
        <dbReference type="ARBA" id="ARBA00022989"/>
    </source>
</evidence>
<keyword evidence="5 7" id="KW-1133">Transmembrane helix</keyword>
<gene>
    <name evidence="8" type="ORF">BCR15_08010</name>
</gene>
<organism evidence="8 9">
    <name type="scientific">Tessaracoccus lapidicaptus</name>
    <dbReference type="NCBI Taxonomy" id="1427523"/>
    <lineage>
        <taxon>Bacteria</taxon>
        <taxon>Bacillati</taxon>
        <taxon>Actinomycetota</taxon>
        <taxon>Actinomycetes</taxon>
        <taxon>Propionibacteriales</taxon>
        <taxon>Propionibacteriaceae</taxon>
        <taxon>Tessaracoccus</taxon>
    </lineage>
</organism>
<dbReference type="NCBIfam" id="NF006521">
    <property type="entry name" value="PRK08965.1-5"/>
    <property type="match status" value="1"/>
</dbReference>
<dbReference type="GO" id="GO:0005886">
    <property type="term" value="C:plasma membrane"/>
    <property type="evidence" value="ECO:0007669"/>
    <property type="project" value="UniProtKB-SubCell"/>
</dbReference>
<dbReference type="InterPro" id="IPR002758">
    <property type="entry name" value="Cation_antiport_E"/>
</dbReference>
<evidence type="ECO:0000256" key="2">
    <source>
        <dbReference type="ARBA" id="ARBA00006228"/>
    </source>
</evidence>
<proteinExistence type="inferred from homology"/>
<protein>
    <recommendedName>
        <fullName evidence="10">Na+/H+ antiporter subunit E</fullName>
    </recommendedName>
</protein>
<dbReference type="AlphaFoldDB" id="A0A1C0AIW9"/>
<sequence length="185" mass="20553">MRVRPLSILGMTLVWALLWGSASPLIVLSGILIAWVVDVVFPLPPIHWTGRFRPLGFLRLLGHLLLDLVVSSLRILRLAFLREVKLDAGIVRVDLHTDDDLYQVAVAELLSLVPGTVVVEVVRHPRRLYLHALELHDAESVDKVQRMVMAVESGVVRAFGSAEQIHAFDLACLAHPAALTPQMEE</sequence>
<accession>A0A1C0AIW9</accession>
<dbReference type="GO" id="GO:0008324">
    <property type="term" value="F:monoatomic cation transmembrane transporter activity"/>
    <property type="evidence" value="ECO:0007669"/>
    <property type="project" value="InterPro"/>
</dbReference>
<keyword evidence="3" id="KW-1003">Cell membrane</keyword>
<feature type="transmembrane region" description="Helical" evidence="7">
    <location>
        <begin position="12"/>
        <end position="37"/>
    </location>
</feature>
<dbReference type="Proteomes" id="UP000093501">
    <property type="component" value="Unassembled WGS sequence"/>
</dbReference>
<comment type="caution">
    <text evidence="8">The sequence shown here is derived from an EMBL/GenBank/DDBJ whole genome shotgun (WGS) entry which is preliminary data.</text>
</comment>
<keyword evidence="6 7" id="KW-0472">Membrane</keyword>
<comment type="subcellular location">
    <subcellularLocation>
        <location evidence="1">Cell membrane</location>
        <topology evidence="1">Multi-pass membrane protein</topology>
    </subcellularLocation>
</comment>
<dbReference type="PANTHER" id="PTHR34584">
    <property type="entry name" value="NA(+)/H(+) ANTIPORTER SUBUNIT E1"/>
    <property type="match status" value="1"/>
</dbReference>
<name>A0A1C0AIW9_9ACTN</name>
<keyword evidence="4 7" id="KW-0812">Transmembrane</keyword>
<evidence type="ECO:0000256" key="1">
    <source>
        <dbReference type="ARBA" id="ARBA00004651"/>
    </source>
</evidence>
<dbReference type="PANTHER" id="PTHR34584:SF1">
    <property type="entry name" value="NA(+)_H(+) ANTIPORTER SUBUNIT E1"/>
    <property type="match status" value="1"/>
</dbReference>
<comment type="similarity">
    <text evidence="2">Belongs to the CPA3 antiporters (TC 2.A.63) subunit E family.</text>
</comment>
<keyword evidence="9" id="KW-1185">Reference proteome</keyword>
<evidence type="ECO:0000256" key="4">
    <source>
        <dbReference type="ARBA" id="ARBA00022692"/>
    </source>
</evidence>
<evidence type="ECO:0000313" key="9">
    <source>
        <dbReference type="Proteomes" id="UP000093501"/>
    </source>
</evidence>
<evidence type="ECO:0000256" key="7">
    <source>
        <dbReference type="SAM" id="Phobius"/>
    </source>
</evidence>
<evidence type="ECO:0008006" key="10">
    <source>
        <dbReference type="Google" id="ProtNLM"/>
    </source>
</evidence>
<reference evidence="9" key="1">
    <citation type="submission" date="2016-07" db="EMBL/GenBank/DDBJ databases">
        <authorList>
            <person name="Florea S."/>
            <person name="Webb J.S."/>
            <person name="Jaromczyk J."/>
            <person name="Schardl C.L."/>
        </authorList>
    </citation>
    <scope>NUCLEOTIDE SEQUENCE [LARGE SCALE GENOMIC DNA]</scope>
    <source>
        <strain evidence="9">IPBSL-7</strain>
    </source>
</reference>
<feature type="transmembrane region" description="Helical" evidence="7">
    <location>
        <begin position="57"/>
        <end position="76"/>
    </location>
</feature>
<dbReference type="Pfam" id="PF01899">
    <property type="entry name" value="MNHE"/>
    <property type="match status" value="1"/>
</dbReference>
<evidence type="ECO:0000256" key="6">
    <source>
        <dbReference type="ARBA" id="ARBA00023136"/>
    </source>
</evidence>
<evidence type="ECO:0000256" key="3">
    <source>
        <dbReference type="ARBA" id="ARBA00022475"/>
    </source>
</evidence>